<dbReference type="InterPro" id="IPR036061">
    <property type="entry name" value="CheW-like_dom_sf"/>
</dbReference>
<evidence type="ECO:0000313" key="4">
    <source>
        <dbReference type="Proteomes" id="UP001610063"/>
    </source>
</evidence>
<organism evidence="3 4">
    <name type="scientific">Marinoscillum luteum</name>
    <dbReference type="NCBI Taxonomy" id="861051"/>
    <lineage>
        <taxon>Bacteria</taxon>
        <taxon>Pseudomonadati</taxon>
        <taxon>Bacteroidota</taxon>
        <taxon>Cytophagia</taxon>
        <taxon>Cytophagales</taxon>
        <taxon>Reichenbachiellaceae</taxon>
        <taxon>Marinoscillum</taxon>
    </lineage>
</organism>
<sequence>MTAGRNLKKKSAHPSTEDKGKKAKKGAEKVESADQSWFLTQEELARRSELHKRFKEEIDSLKGKHVHLIVFQLGQESFAMEISKVNEVVPSVPITKMPQTPKYIKGIATIRGKGIIILDLADKLGLVDASEDIKTRSAYTMVVSTERFTVGILVPEVPSNQKVSGDTIQSTIDNLSETSLDETYIKGLVKVQGEMVYFIDIDELIEGDRLRARMKTS</sequence>
<dbReference type="Gene3D" id="2.30.30.40">
    <property type="entry name" value="SH3 Domains"/>
    <property type="match status" value="1"/>
</dbReference>
<dbReference type="EMBL" id="JBIPKE010000017">
    <property type="protein sequence ID" value="MFH6984278.1"/>
    <property type="molecule type" value="Genomic_DNA"/>
</dbReference>
<dbReference type="PANTHER" id="PTHR22617:SF23">
    <property type="entry name" value="CHEMOTAXIS PROTEIN CHEW"/>
    <property type="match status" value="1"/>
</dbReference>
<dbReference type="Pfam" id="PF01584">
    <property type="entry name" value="CheW"/>
    <property type="match status" value="1"/>
</dbReference>
<feature type="domain" description="CheW-like" evidence="2">
    <location>
        <begin position="65"/>
        <end position="210"/>
    </location>
</feature>
<dbReference type="Proteomes" id="UP001610063">
    <property type="component" value="Unassembled WGS sequence"/>
</dbReference>
<name>A0ABW7N9J5_9BACT</name>
<feature type="compositionally biased region" description="Basic and acidic residues" evidence="1">
    <location>
        <begin position="15"/>
        <end position="32"/>
    </location>
</feature>
<evidence type="ECO:0000256" key="1">
    <source>
        <dbReference type="SAM" id="MobiDB-lite"/>
    </source>
</evidence>
<reference evidence="3 4" key="1">
    <citation type="journal article" date="2013" name="Int. J. Syst. Evol. Microbiol.">
        <title>Marinoscillum luteum sp. nov., isolated from marine sediment.</title>
        <authorList>
            <person name="Cha I.T."/>
            <person name="Park S.J."/>
            <person name="Kim S.J."/>
            <person name="Kim J.G."/>
            <person name="Jung M.Y."/>
            <person name="Shin K.S."/>
            <person name="Kwon K.K."/>
            <person name="Yang S.H."/>
            <person name="Seo Y.S."/>
            <person name="Rhee S.K."/>
        </authorList>
    </citation>
    <scope>NUCLEOTIDE SEQUENCE [LARGE SCALE GENOMIC DNA]</scope>
    <source>
        <strain evidence="3 4">KCTC 23939</strain>
    </source>
</reference>
<dbReference type="InterPro" id="IPR039315">
    <property type="entry name" value="CheW"/>
</dbReference>
<evidence type="ECO:0000259" key="2">
    <source>
        <dbReference type="PROSITE" id="PS50851"/>
    </source>
</evidence>
<keyword evidence="4" id="KW-1185">Reference proteome</keyword>
<feature type="compositionally biased region" description="Basic residues" evidence="1">
    <location>
        <begin position="1"/>
        <end position="12"/>
    </location>
</feature>
<accession>A0ABW7N9J5</accession>
<feature type="region of interest" description="Disordered" evidence="1">
    <location>
        <begin position="1"/>
        <end position="34"/>
    </location>
</feature>
<dbReference type="InterPro" id="IPR002545">
    <property type="entry name" value="CheW-lke_dom"/>
</dbReference>
<dbReference type="PANTHER" id="PTHR22617">
    <property type="entry name" value="CHEMOTAXIS SENSOR HISTIDINE KINASE-RELATED"/>
    <property type="match status" value="1"/>
</dbReference>
<dbReference type="Gene3D" id="2.40.50.180">
    <property type="entry name" value="CheA-289, Domain 4"/>
    <property type="match status" value="1"/>
</dbReference>
<comment type="caution">
    <text evidence="3">The sequence shown here is derived from an EMBL/GenBank/DDBJ whole genome shotgun (WGS) entry which is preliminary data.</text>
</comment>
<dbReference type="SUPFAM" id="SSF50341">
    <property type="entry name" value="CheW-like"/>
    <property type="match status" value="1"/>
</dbReference>
<dbReference type="SMART" id="SM00260">
    <property type="entry name" value="CheW"/>
    <property type="match status" value="1"/>
</dbReference>
<dbReference type="RefSeq" id="WP_395417660.1">
    <property type="nucleotide sequence ID" value="NZ_JBIPKE010000017.1"/>
</dbReference>
<evidence type="ECO:0000313" key="3">
    <source>
        <dbReference type="EMBL" id="MFH6984278.1"/>
    </source>
</evidence>
<proteinExistence type="predicted"/>
<dbReference type="PROSITE" id="PS50851">
    <property type="entry name" value="CHEW"/>
    <property type="match status" value="1"/>
</dbReference>
<gene>
    <name evidence="3" type="ORF">ACHKAR_12565</name>
</gene>
<protein>
    <submittedName>
        <fullName evidence="3">Chemotaxis protein CheW</fullName>
    </submittedName>
</protein>